<feature type="transmembrane region" description="Helical" evidence="13">
    <location>
        <begin position="70"/>
        <end position="94"/>
    </location>
</feature>
<dbReference type="GO" id="GO:0016020">
    <property type="term" value="C:membrane"/>
    <property type="evidence" value="ECO:0007669"/>
    <property type="project" value="UniProtKB-SubCell"/>
</dbReference>
<feature type="transmembrane region" description="Helical" evidence="13">
    <location>
        <begin position="106"/>
        <end position="123"/>
    </location>
</feature>
<dbReference type="PROSITE" id="PS50989">
    <property type="entry name" value="COA_CT_CTER"/>
    <property type="match status" value="1"/>
</dbReference>
<dbReference type="SUPFAM" id="SSF103473">
    <property type="entry name" value="MFS general substrate transporter"/>
    <property type="match status" value="1"/>
</dbReference>
<accession>A0A4S4KU59</accession>
<dbReference type="InterPro" id="IPR034733">
    <property type="entry name" value="AcCoA_carboxyl_beta"/>
</dbReference>
<comment type="subcellular location">
    <subcellularLocation>
        <location evidence="1">Membrane</location>
        <topology evidence="1">Multi-pass membrane protein</topology>
    </subcellularLocation>
</comment>
<comment type="similarity">
    <text evidence="2">Belongs to the AccD/PCCB family.</text>
</comment>
<dbReference type="FunFam" id="3.90.226.10:FF:000004">
    <property type="entry name" value="Methylcrotonoyl-CoA carboxylase beta chain"/>
    <property type="match status" value="1"/>
</dbReference>
<feature type="transmembrane region" description="Helical" evidence="13">
    <location>
        <begin position="330"/>
        <end position="351"/>
    </location>
</feature>
<feature type="transmembrane region" description="Helical" evidence="13">
    <location>
        <begin position="135"/>
        <end position="155"/>
    </location>
</feature>
<evidence type="ECO:0000256" key="13">
    <source>
        <dbReference type="SAM" id="Phobius"/>
    </source>
</evidence>
<evidence type="ECO:0000256" key="9">
    <source>
        <dbReference type="ARBA" id="ARBA00031237"/>
    </source>
</evidence>
<dbReference type="GO" id="GO:0006552">
    <property type="term" value="P:L-leucine catabolic process"/>
    <property type="evidence" value="ECO:0007669"/>
    <property type="project" value="UniProtKB-UniPathway"/>
</dbReference>
<keyword evidence="4 13" id="KW-0812">Transmembrane</keyword>
<dbReference type="FunFam" id="1.20.1250.20:FF:000064">
    <property type="entry name" value="MFS allantoate transporter"/>
    <property type="match status" value="1"/>
</dbReference>
<evidence type="ECO:0000256" key="3">
    <source>
        <dbReference type="ARBA" id="ARBA00022448"/>
    </source>
</evidence>
<evidence type="ECO:0000256" key="10">
    <source>
        <dbReference type="ARBA" id="ARBA00031404"/>
    </source>
</evidence>
<feature type="transmembrane region" description="Helical" evidence="13">
    <location>
        <begin position="230"/>
        <end position="250"/>
    </location>
</feature>
<comment type="similarity">
    <text evidence="11">Belongs to the major facilitator superfamily. Allantoate permease family.</text>
</comment>
<proteinExistence type="inferred from homology"/>
<feature type="transmembrane region" description="Helical" evidence="13">
    <location>
        <begin position="453"/>
        <end position="474"/>
    </location>
</feature>
<dbReference type="InterPro" id="IPR011763">
    <property type="entry name" value="COA_CT_C"/>
</dbReference>
<dbReference type="InterPro" id="IPR036259">
    <property type="entry name" value="MFS_trans_sf"/>
</dbReference>
<dbReference type="UniPathway" id="UPA00363">
    <property type="reaction ID" value="UER00861"/>
</dbReference>
<evidence type="ECO:0000259" key="15">
    <source>
        <dbReference type="PROSITE" id="PS50989"/>
    </source>
</evidence>
<feature type="domain" description="CoA carboxyltransferase N-terminal" evidence="14">
    <location>
        <begin position="518"/>
        <end position="675"/>
    </location>
</feature>
<evidence type="ECO:0000256" key="12">
    <source>
        <dbReference type="ARBA" id="ARBA00052347"/>
    </source>
</evidence>
<evidence type="ECO:0000256" key="11">
    <source>
        <dbReference type="ARBA" id="ARBA00037968"/>
    </source>
</evidence>
<dbReference type="GO" id="GO:0004485">
    <property type="term" value="F:methylcrotonoyl-CoA carboxylase activity"/>
    <property type="evidence" value="ECO:0007669"/>
    <property type="project" value="UniProtKB-EC"/>
</dbReference>
<evidence type="ECO:0000256" key="1">
    <source>
        <dbReference type="ARBA" id="ARBA00004141"/>
    </source>
</evidence>
<dbReference type="Pfam" id="PF01039">
    <property type="entry name" value="Carboxyl_trans"/>
    <property type="match status" value="1"/>
</dbReference>
<feature type="transmembrane region" description="Helical" evidence="13">
    <location>
        <begin position="194"/>
        <end position="218"/>
    </location>
</feature>
<comment type="pathway">
    <text evidence="7">Amino-acid degradation; L-leucine degradation; (S)-3-hydroxy-3-methylglutaryl-CoA from 3-isovaleryl-CoA: step 2/3.</text>
</comment>
<feature type="transmembrane region" description="Helical" evidence="13">
    <location>
        <begin position="292"/>
        <end position="310"/>
    </location>
</feature>
<keyword evidence="3" id="KW-0813">Transport</keyword>
<sequence length="946" mass="103359">MQKDSPIMIEDAEKDLYSVTSGSGTIEPQFHHGIDAEIANFFAEAAPVTKDIVIDEVTNRRLRWMIHKRVLLVMVVTYFAQTLDKGTINFASIMGIVADNNLHGQQYAWLTTCVYIAILIWELPSNRLLQRLPVAKYLAFNITAWGAVLACTAACKDFTGLVIVRTLLGLFECVCQPAFVFLSTMWYTREEQALVIGSFYSMNGFQQCVGGLIAYGIAQIHHASLKNWQILFTLLGCATVVWGMFVFYWLPDSPMRAKCFSKEDRILMAERVRKNETGIQNKEFKVYQAREGFMDLTVWFITLISFTNALPTGGLGAFSNIILTAFLQTYLLAIAQGAIIMAFLFSAAWLSKRYNNKLLFAFIYTIPNIAGTIVFLTVSTNARTKMATNNRYSCTQGFGAVAVLNLAVMSGNVAGRTKQVIATSLVFVAWAVGNAIGPQVFRSNDAPRYVKAFVVHIVVYGVQLVTIVALRIRLMRLNAIKRRAQGLAISEGEEANETISHKHAFDDLTDKENPDCLQVKKHLRAQEVAREHGLPCVYLVESGGAALPHQANVFPDKEHFGRIFYNMAQMSALGIPQIAVVHGISVAGGAYVPAMADENIIVREQGRIFLAGPPLVKAATGEEVDEETLGGGLMHSSESGVTDHLARDDEHAIAIARGIVSDLGKAGGREVPPPVQPELPVYPAHELHGIVGTDLKQAFDMRDVIARVVDGSKFREFKKEYGTSIVTGFAHVHGYPVGIVANNGILFSQSALKATHFIELCSQRQVPLLFLVNVTGYMVGSKAEKGGIAKDGAKMVRAVACADVPKLTVVVGGSYGAGNYGKLIIEIVEQLGADWASKGCAGERFLWMWPNAKVSVMGPGQLSQVMATVSKDPTKHSTLKDEIEEQSTALYASARLWDDGIIKPVDTRDTVGLALALAARERISYTGGSGLTTWDGDGKGFGAFRM</sequence>
<dbReference type="Gene3D" id="3.90.226.10">
    <property type="entry name" value="2-enoyl-CoA Hydratase, Chain A, domain 1"/>
    <property type="match status" value="2"/>
</dbReference>
<dbReference type="AlphaFoldDB" id="A0A4S4KU59"/>
<evidence type="ECO:0000256" key="7">
    <source>
        <dbReference type="ARBA" id="ARBA00025711"/>
    </source>
</evidence>
<feature type="transmembrane region" description="Helical" evidence="13">
    <location>
        <begin position="390"/>
        <end position="408"/>
    </location>
</feature>
<dbReference type="Proteomes" id="UP000309038">
    <property type="component" value="Unassembled WGS sequence"/>
</dbReference>
<evidence type="ECO:0000259" key="14">
    <source>
        <dbReference type="PROSITE" id="PS50980"/>
    </source>
</evidence>
<name>A0A4S4KU59_9APHY</name>
<gene>
    <name evidence="16" type="ORF">EW026_g899</name>
</gene>
<feature type="transmembrane region" description="Helical" evidence="13">
    <location>
        <begin position="161"/>
        <end position="182"/>
    </location>
</feature>
<evidence type="ECO:0000256" key="8">
    <source>
        <dbReference type="ARBA" id="ARBA00026116"/>
    </source>
</evidence>
<evidence type="ECO:0000256" key="5">
    <source>
        <dbReference type="ARBA" id="ARBA00022989"/>
    </source>
</evidence>
<dbReference type="InterPro" id="IPR045190">
    <property type="entry name" value="MCCB/AccD1-like"/>
</dbReference>
<dbReference type="PANTHER" id="PTHR22855:SF13">
    <property type="entry name" value="METHYLCROTONOYL-COA CARBOXYLASE BETA CHAIN, MITOCHONDRIAL"/>
    <property type="match status" value="1"/>
</dbReference>
<evidence type="ECO:0000313" key="16">
    <source>
        <dbReference type="EMBL" id="THH01841.1"/>
    </source>
</evidence>
<dbReference type="Pfam" id="PF07690">
    <property type="entry name" value="MFS_1"/>
    <property type="match status" value="1"/>
</dbReference>
<evidence type="ECO:0000256" key="6">
    <source>
        <dbReference type="ARBA" id="ARBA00023136"/>
    </source>
</evidence>
<dbReference type="InterPro" id="IPR029045">
    <property type="entry name" value="ClpP/crotonase-like_dom_sf"/>
</dbReference>
<dbReference type="PANTHER" id="PTHR22855">
    <property type="entry name" value="ACETYL, PROPIONYL, PYRUVATE, AND GLUTACONYL CARBOXYLASE-RELATED"/>
    <property type="match status" value="1"/>
</dbReference>
<keyword evidence="6 13" id="KW-0472">Membrane</keyword>
<organism evidence="16 17">
    <name type="scientific">Hermanssonia centrifuga</name>
    <dbReference type="NCBI Taxonomy" id="98765"/>
    <lineage>
        <taxon>Eukaryota</taxon>
        <taxon>Fungi</taxon>
        <taxon>Dikarya</taxon>
        <taxon>Basidiomycota</taxon>
        <taxon>Agaricomycotina</taxon>
        <taxon>Agaricomycetes</taxon>
        <taxon>Polyporales</taxon>
        <taxon>Meruliaceae</taxon>
        <taxon>Hermanssonia</taxon>
    </lineage>
</organism>
<feature type="domain" description="CoA carboxyltransferase C-terminal" evidence="15">
    <location>
        <begin position="676"/>
        <end position="921"/>
    </location>
</feature>
<comment type="catalytic activity">
    <reaction evidence="12">
        <text>3-methylbut-2-enoyl-CoA + hydrogencarbonate + ATP = 3-methyl-(2E)-glutaconyl-CoA + ADP + phosphate + H(+)</text>
        <dbReference type="Rhea" id="RHEA:13589"/>
        <dbReference type="ChEBI" id="CHEBI:15378"/>
        <dbReference type="ChEBI" id="CHEBI:17544"/>
        <dbReference type="ChEBI" id="CHEBI:30616"/>
        <dbReference type="ChEBI" id="CHEBI:43474"/>
        <dbReference type="ChEBI" id="CHEBI:57344"/>
        <dbReference type="ChEBI" id="CHEBI:57346"/>
        <dbReference type="ChEBI" id="CHEBI:456216"/>
        <dbReference type="EC" id="6.4.1.4"/>
    </reaction>
</comment>
<keyword evidence="17" id="KW-1185">Reference proteome</keyword>
<evidence type="ECO:0000256" key="2">
    <source>
        <dbReference type="ARBA" id="ARBA00006102"/>
    </source>
</evidence>
<evidence type="ECO:0000256" key="4">
    <source>
        <dbReference type="ARBA" id="ARBA00022692"/>
    </source>
</evidence>
<dbReference type="InterPro" id="IPR011701">
    <property type="entry name" value="MFS"/>
</dbReference>
<dbReference type="GO" id="GO:0022857">
    <property type="term" value="F:transmembrane transporter activity"/>
    <property type="evidence" value="ECO:0007669"/>
    <property type="project" value="InterPro"/>
</dbReference>
<keyword evidence="5 13" id="KW-1133">Transmembrane helix</keyword>
<dbReference type="PROSITE" id="PS50980">
    <property type="entry name" value="COA_CT_NTER"/>
    <property type="match status" value="1"/>
</dbReference>
<reference evidence="16 17" key="1">
    <citation type="submission" date="2019-02" db="EMBL/GenBank/DDBJ databases">
        <title>Genome sequencing of the rare red list fungi Phlebia centrifuga.</title>
        <authorList>
            <person name="Buettner E."/>
            <person name="Kellner H."/>
        </authorList>
    </citation>
    <scope>NUCLEOTIDE SEQUENCE [LARGE SCALE GENOMIC DNA]</scope>
    <source>
        <strain evidence="16 17">DSM 108282</strain>
    </source>
</reference>
<feature type="transmembrane region" description="Helical" evidence="13">
    <location>
        <begin position="420"/>
        <end position="441"/>
    </location>
</feature>
<dbReference type="GO" id="GO:0005739">
    <property type="term" value="C:mitochondrion"/>
    <property type="evidence" value="ECO:0007669"/>
    <property type="project" value="TreeGrafter"/>
</dbReference>
<protein>
    <recommendedName>
        <fullName evidence="8">methylcrotonoyl-CoA carboxylase</fullName>
        <ecNumber evidence="8">6.4.1.4</ecNumber>
    </recommendedName>
    <alternativeName>
        <fullName evidence="10">3-methylcrotonyl-CoA carboxylase 2</fullName>
    </alternativeName>
    <alternativeName>
        <fullName evidence="9">3-methylcrotonyl-CoA:carbon dioxide ligase subunit beta</fullName>
    </alternativeName>
</protein>
<evidence type="ECO:0000313" key="17">
    <source>
        <dbReference type="Proteomes" id="UP000309038"/>
    </source>
</evidence>
<dbReference type="GO" id="GO:1905202">
    <property type="term" value="C:methylcrotonoyl-CoA carboxylase complex"/>
    <property type="evidence" value="ECO:0007669"/>
    <property type="project" value="TreeGrafter"/>
</dbReference>
<dbReference type="SUPFAM" id="SSF52096">
    <property type="entry name" value="ClpP/crotonase"/>
    <property type="match status" value="2"/>
</dbReference>
<dbReference type="EC" id="6.4.1.4" evidence="8"/>
<feature type="transmembrane region" description="Helical" evidence="13">
    <location>
        <begin position="358"/>
        <end position="378"/>
    </location>
</feature>
<dbReference type="InterPro" id="IPR011762">
    <property type="entry name" value="COA_CT_N"/>
</dbReference>
<dbReference type="EMBL" id="SGPJ01000015">
    <property type="protein sequence ID" value="THH01841.1"/>
    <property type="molecule type" value="Genomic_DNA"/>
</dbReference>
<comment type="caution">
    <text evidence="16">The sequence shown here is derived from an EMBL/GenBank/DDBJ whole genome shotgun (WGS) entry which is preliminary data.</text>
</comment>
<dbReference type="Gene3D" id="1.20.1250.20">
    <property type="entry name" value="MFS general substrate transporter like domains"/>
    <property type="match status" value="1"/>
</dbReference>